<dbReference type="EMBL" id="CP001399">
    <property type="protein sequence ID" value="ACP36105.1"/>
    <property type="molecule type" value="Genomic_DNA"/>
</dbReference>
<proteinExistence type="predicted"/>
<dbReference type="SUPFAM" id="SSF53649">
    <property type="entry name" value="Alkaline phosphatase-like"/>
    <property type="match status" value="1"/>
</dbReference>
<dbReference type="Pfam" id="PF01663">
    <property type="entry name" value="Phosphodiest"/>
    <property type="match status" value="1"/>
</dbReference>
<dbReference type="RefSeq" id="WP_012714099.1">
    <property type="nucleotide sequence ID" value="NC_012589.1"/>
</dbReference>
<evidence type="ECO:0000313" key="2">
    <source>
        <dbReference type="Proteomes" id="UP000001747"/>
    </source>
</evidence>
<dbReference type="OrthoDB" id="33550at2157"/>
<dbReference type="PANTHER" id="PTHR10151">
    <property type="entry name" value="ECTONUCLEOTIDE PYROPHOSPHATASE/PHOSPHODIESTERASE"/>
    <property type="match status" value="1"/>
</dbReference>
<sequence length="548" mass="63011">MRDLKTLLIVIDGVSYSVFNQFRYNLDTMNNLVENGSFGKLESVFPTITPVALASLFTGYLPASHGITSTKIFIKGYSLSKPLSAHSSIPLKVDPIWYLLAKKEYKVIVTSAPQALPDKWKLKNLILFDPYKSKIKECSEGAFLKIGNTTINEVNFSIESNNEEYTIKITDIENNTLSLNLKQNEWTAPLEVIMRCKGKEMKGTFRLKGLSNGIYLTPISFLIPSWSNNQELQNEVWENVVKKYGMILDGDYVSLKSNIIGFNEYYETLKFAYDFFYNYSLFLLKREEWDFAITYLPIVDNIQHLLYGIDDSRSLDYIFQVYRMADNFVKAHVELADNIIICSDHGINKVKKRLYLNKFLEKLNVLKIVDDKKIDWKRTKAYYGGGGIIRINLKEREKFGIVGKKEFNKLIKYLTINLERLEDPETGERIFTVIYSNETPASDRQGDIIINGVNPKYSISSNIEKNTIFENVIPYNTTTADHGYYRNDDINGIVILYGKNFTKKRIDMKIVDVTPTILKLYGINYKSDGKIINEVLKNGYADNTKQKA</sequence>
<dbReference type="Gene3D" id="3.40.720.10">
    <property type="entry name" value="Alkaline Phosphatase, subunit A"/>
    <property type="match status" value="1"/>
</dbReference>
<dbReference type="PANTHER" id="PTHR10151:SF120">
    <property type="entry name" value="BIS(5'-ADENOSYL)-TRIPHOSPHATASE"/>
    <property type="match status" value="1"/>
</dbReference>
<evidence type="ECO:0000313" key="1">
    <source>
        <dbReference type="EMBL" id="ACP36105.1"/>
    </source>
</evidence>
<dbReference type="HOGENOM" id="CLU_510589_0_0_2"/>
<gene>
    <name evidence="1" type="ordered locus">LS215_2112</name>
</gene>
<name>C3MJ18_SACI2</name>
<dbReference type="AlphaFoldDB" id="C3MJ18"/>
<dbReference type="GO" id="GO:0016787">
    <property type="term" value="F:hydrolase activity"/>
    <property type="evidence" value="ECO:0007669"/>
    <property type="project" value="UniProtKB-ARBA"/>
</dbReference>
<dbReference type="KEGG" id="sis:LS215_2112"/>
<dbReference type="InterPro" id="IPR002591">
    <property type="entry name" value="Phosphodiest/P_Trfase"/>
</dbReference>
<protein>
    <submittedName>
        <fullName evidence="1">Type I phosphodiesterase/nucleotide pyrophosphatase</fullName>
    </submittedName>
</protein>
<dbReference type="InterPro" id="IPR017850">
    <property type="entry name" value="Alkaline_phosphatase_core_sf"/>
</dbReference>
<dbReference type="GeneID" id="7798087"/>
<dbReference type="Proteomes" id="UP000001747">
    <property type="component" value="Chromosome"/>
</dbReference>
<organism evidence="1 2">
    <name type="scientific">Saccharolobus islandicus (strain L.S.2.15 / Lassen #1)</name>
    <name type="common">Sulfolobus islandicus</name>
    <dbReference type="NCBI Taxonomy" id="429572"/>
    <lineage>
        <taxon>Archaea</taxon>
        <taxon>Thermoproteota</taxon>
        <taxon>Thermoprotei</taxon>
        <taxon>Sulfolobales</taxon>
        <taxon>Sulfolobaceae</taxon>
        <taxon>Saccharolobus</taxon>
    </lineage>
</organism>
<reference evidence="1 2" key="1">
    <citation type="journal article" date="2009" name="Proc. Natl. Acad. Sci. U.S.A.">
        <title>Biogeography of the Sulfolobus islandicus pan-genome.</title>
        <authorList>
            <person name="Reno M.L."/>
            <person name="Held N.L."/>
            <person name="Fields C.J."/>
            <person name="Burke P.V."/>
            <person name="Whitaker R.J."/>
        </authorList>
    </citation>
    <scope>NUCLEOTIDE SEQUENCE [LARGE SCALE GENOMIC DNA]</scope>
    <source>
        <strain evidence="2">L.S.2.15 / Lassen #1</strain>
    </source>
</reference>
<accession>C3MJ18</accession>